<reference evidence="8 9" key="1">
    <citation type="journal article" date="2012" name="J. Bacteriol.">
        <title>Genome sequence of a novel nicotine-degrading strain, Pseudomonas geniculata N1.</title>
        <authorList>
            <person name="Tang H."/>
            <person name="Yu H."/>
            <person name="Tai C."/>
            <person name="Huang K."/>
            <person name="Liu Y."/>
            <person name="Wang L."/>
            <person name="Yao Y."/>
            <person name="Wu G."/>
            <person name="Xu P."/>
        </authorList>
    </citation>
    <scope>NUCLEOTIDE SEQUENCE [LARGE SCALE GENOMIC DNA]</scope>
    <source>
        <strain evidence="8 9">N1</strain>
    </source>
</reference>
<evidence type="ECO:0000256" key="3">
    <source>
        <dbReference type="ARBA" id="ARBA00022692"/>
    </source>
</evidence>
<dbReference type="Proteomes" id="UP000036890">
    <property type="component" value="Unassembled WGS sequence"/>
</dbReference>
<dbReference type="AlphaFoldDB" id="A0A0L8A9D9"/>
<dbReference type="RefSeq" id="WP_029379851.1">
    <property type="nucleotide sequence ID" value="NZ_AJLO02000026.1"/>
</dbReference>
<keyword evidence="5 6" id="KW-0472">Membrane</keyword>
<comment type="subcellular location">
    <subcellularLocation>
        <location evidence="1">Cell membrane</location>
        <topology evidence="1">Multi-pass membrane protein</topology>
    </subcellularLocation>
</comment>
<protein>
    <submittedName>
        <fullName evidence="8">Multidrug DMT transporter permease</fullName>
    </submittedName>
</protein>
<keyword evidence="2" id="KW-1003">Cell membrane</keyword>
<feature type="transmembrane region" description="Helical" evidence="6">
    <location>
        <begin position="50"/>
        <end position="70"/>
    </location>
</feature>
<evidence type="ECO:0000259" key="7">
    <source>
        <dbReference type="Pfam" id="PF00892"/>
    </source>
</evidence>
<evidence type="ECO:0000313" key="8">
    <source>
        <dbReference type="EMBL" id="KOE98754.1"/>
    </source>
</evidence>
<evidence type="ECO:0000256" key="6">
    <source>
        <dbReference type="SAM" id="Phobius"/>
    </source>
</evidence>
<dbReference type="OrthoDB" id="9813617at2"/>
<dbReference type="PANTHER" id="PTHR42920:SF5">
    <property type="entry name" value="EAMA DOMAIN-CONTAINING PROTEIN"/>
    <property type="match status" value="1"/>
</dbReference>
<keyword evidence="3 6" id="KW-0812">Transmembrane</keyword>
<dbReference type="GO" id="GO:0005886">
    <property type="term" value="C:plasma membrane"/>
    <property type="evidence" value="ECO:0007669"/>
    <property type="project" value="UniProtKB-SubCell"/>
</dbReference>
<proteinExistence type="predicted"/>
<gene>
    <name evidence="8" type="ORF">W7K_13370</name>
</gene>
<feature type="transmembrane region" description="Helical" evidence="6">
    <location>
        <begin position="195"/>
        <end position="214"/>
    </location>
</feature>
<feature type="transmembrane region" description="Helical" evidence="6">
    <location>
        <begin position="113"/>
        <end position="130"/>
    </location>
</feature>
<dbReference type="InterPro" id="IPR000620">
    <property type="entry name" value="EamA_dom"/>
</dbReference>
<keyword evidence="4 6" id="KW-1133">Transmembrane helix</keyword>
<feature type="transmembrane region" description="Helical" evidence="6">
    <location>
        <begin position="234"/>
        <end position="252"/>
    </location>
</feature>
<feature type="transmembrane region" description="Helical" evidence="6">
    <location>
        <begin position="161"/>
        <end position="183"/>
    </location>
</feature>
<evidence type="ECO:0000313" key="9">
    <source>
        <dbReference type="Proteomes" id="UP000036890"/>
    </source>
</evidence>
<feature type="transmembrane region" description="Helical" evidence="6">
    <location>
        <begin position="285"/>
        <end position="304"/>
    </location>
</feature>
<name>A0A0L8A9D9_9GAMM</name>
<evidence type="ECO:0000256" key="2">
    <source>
        <dbReference type="ARBA" id="ARBA00022475"/>
    </source>
</evidence>
<sequence length="306" mass="32578">MSSPASRIATASPRIALGGIGLAAIGAIAASGKAIIVKLGLRHGVDATTLLALRMLMALPLFVLMALWAARRAEPLSWADRARVLWLGFTGYYLSSLLDFQGLQYISVTLERLILYLNPTLVLLINVLLARQRPGRWQIGALVLSYLGVLLAFGHDLQREGGQIIVGSLLVLGSALSYALYLFGSGQVVARIGAVRLTAYASCVASVLVLLHFAVTHPLPLLWQAPAPVQWLSLVNATVCTVLPVLAIMLAVQRVGSSLAAQVGMLGPVSTIVMSLWLLDEPMGPAQIVGTVLVLIGVLLVTRLRR</sequence>
<dbReference type="Pfam" id="PF00892">
    <property type="entry name" value="EamA"/>
    <property type="match status" value="2"/>
</dbReference>
<evidence type="ECO:0000256" key="5">
    <source>
        <dbReference type="ARBA" id="ARBA00023136"/>
    </source>
</evidence>
<evidence type="ECO:0000256" key="4">
    <source>
        <dbReference type="ARBA" id="ARBA00022989"/>
    </source>
</evidence>
<dbReference type="Gene3D" id="1.10.3730.20">
    <property type="match status" value="1"/>
</dbReference>
<dbReference type="InterPro" id="IPR051258">
    <property type="entry name" value="Diverse_Substrate_Transporter"/>
</dbReference>
<dbReference type="EMBL" id="AJLO02000026">
    <property type="protein sequence ID" value="KOE98754.1"/>
    <property type="molecule type" value="Genomic_DNA"/>
</dbReference>
<dbReference type="SUPFAM" id="SSF103481">
    <property type="entry name" value="Multidrug resistance efflux transporter EmrE"/>
    <property type="match status" value="2"/>
</dbReference>
<comment type="caution">
    <text evidence="8">The sequence shown here is derived from an EMBL/GenBank/DDBJ whole genome shotgun (WGS) entry which is preliminary data.</text>
</comment>
<feature type="domain" description="EamA" evidence="7">
    <location>
        <begin position="167"/>
        <end position="302"/>
    </location>
</feature>
<feature type="domain" description="EamA" evidence="7">
    <location>
        <begin position="19"/>
        <end position="153"/>
    </location>
</feature>
<feature type="transmembrane region" description="Helical" evidence="6">
    <location>
        <begin position="259"/>
        <end position="279"/>
    </location>
</feature>
<organism evidence="8 9">
    <name type="scientific">Stenotrophomonas geniculata N1</name>
    <dbReference type="NCBI Taxonomy" id="1167641"/>
    <lineage>
        <taxon>Bacteria</taxon>
        <taxon>Pseudomonadati</taxon>
        <taxon>Pseudomonadota</taxon>
        <taxon>Gammaproteobacteria</taxon>
        <taxon>Lysobacterales</taxon>
        <taxon>Lysobacteraceae</taxon>
        <taxon>Stenotrophomonas</taxon>
    </lineage>
</organism>
<dbReference type="InterPro" id="IPR037185">
    <property type="entry name" value="EmrE-like"/>
</dbReference>
<dbReference type="PANTHER" id="PTHR42920">
    <property type="entry name" value="OS03G0707200 PROTEIN-RELATED"/>
    <property type="match status" value="1"/>
</dbReference>
<feature type="transmembrane region" description="Helical" evidence="6">
    <location>
        <begin position="137"/>
        <end position="155"/>
    </location>
</feature>
<accession>A0A0L8A9D9</accession>
<evidence type="ECO:0000256" key="1">
    <source>
        <dbReference type="ARBA" id="ARBA00004651"/>
    </source>
</evidence>